<dbReference type="PANTHER" id="PTHR42032">
    <property type="entry name" value="YALI0E30679P"/>
    <property type="match status" value="1"/>
</dbReference>
<sequence>MDDGAPPESHATGSQIHPILRQRMLNRAATFSEGAHPAPSLPRRRSSMVSDVSDTRHSFRSSTDNLLRPGGNNMDRLVSSEETTVWHSAPLAFAILPAVGGLLFQNGSAIVTDILLLGFGSMFLNWFVRSPWDWYHAARRVEYVEAEAEQFSDIIHEEDEENDEESHGDARTSPESTPAEDATKSDRDTTQRMTLAQKAAYDQLATEEKLALIACFIGPILGAYLLHTIRSQLTRPSEGLVSNYNLTIFVMAAELRPVSHIIRMKRSGVAHLQRSVRHDPNDVLTKVEALEISKRIADVEARLAEPIGNSDIETMKVSATVRQGLQPQLDALNRAVRRYEKRQAAQSIQIEARFNDLEMRLKDALSLAAAAARTGQQPGVISMVVIWITSMVTYSIQMIWDVFMYPFRVVTSIMTSAKSWFAWTQRSPRKRTQTKANGHSSTTPRKQSRSGR</sequence>
<evidence type="ECO:0000256" key="2">
    <source>
        <dbReference type="SAM" id="Phobius"/>
    </source>
</evidence>
<dbReference type="OrthoDB" id="5422510at2759"/>
<evidence type="ECO:0000256" key="1">
    <source>
        <dbReference type="SAM" id="MobiDB-lite"/>
    </source>
</evidence>
<gene>
    <name evidence="3" type="ORF">K469DRAFT_588626</name>
</gene>
<reference evidence="3" key="1">
    <citation type="journal article" date="2020" name="Stud. Mycol.">
        <title>101 Dothideomycetes genomes: a test case for predicting lifestyles and emergence of pathogens.</title>
        <authorList>
            <person name="Haridas S."/>
            <person name="Albert R."/>
            <person name="Binder M."/>
            <person name="Bloem J."/>
            <person name="Labutti K."/>
            <person name="Salamov A."/>
            <person name="Andreopoulos B."/>
            <person name="Baker S."/>
            <person name="Barry K."/>
            <person name="Bills G."/>
            <person name="Bluhm B."/>
            <person name="Cannon C."/>
            <person name="Castanera R."/>
            <person name="Culley D."/>
            <person name="Daum C."/>
            <person name="Ezra D."/>
            <person name="Gonzalez J."/>
            <person name="Henrissat B."/>
            <person name="Kuo A."/>
            <person name="Liang C."/>
            <person name="Lipzen A."/>
            <person name="Lutzoni F."/>
            <person name="Magnuson J."/>
            <person name="Mondo S."/>
            <person name="Nolan M."/>
            <person name="Ohm R."/>
            <person name="Pangilinan J."/>
            <person name="Park H.-J."/>
            <person name="Ramirez L."/>
            <person name="Alfaro M."/>
            <person name="Sun H."/>
            <person name="Tritt A."/>
            <person name="Yoshinaga Y."/>
            <person name="Zwiers L.-H."/>
            <person name="Turgeon B."/>
            <person name="Goodwin S."/>
            <person name="Spatafora J."/>
            <person name="Crous P."/>
            <person name="Grigoriev I."/>
        </authorList>
    </citation>
    <scope>NUCLEOTIDE SEQUENCE</scope>
    <source>
        <strain evidence="3">CBS 207.26</strain>
    </source>
</reference>
<keyword evidence="4" id="KW-1185">Reference proteome</keyword>
<dbReference type="EMBL" id="ML994651">
    <property type="protein sequence ID" value="KAF2181808.1"/>
    <property type="molecule type" value="Genomic_DNA"/>
</dbReference>
<name>A0A6A6DUH2_9PEZI</name>
<dbReference type="Proteomes" id="UP000800200">
    <property type="component" value="Unassembled WGS sequence"/>
</dbReference>
<organism evidence="3 4">
    <name type="scientific">Zopfia rhizophila CBS 207.26</name>
    <dbReference type="NCBI Taxonomy" id="1314779"/>
    <lineage>
        <taxon>Eukaryota</taxon>
        <taxon>Fungi</taxon>
        <taxon>Dikarya</taxon>
        <taxon>Ascomycota</taxon>
        <taxon>Pezizomycotina</taxon>
        <taxon>Dothideomycetes</taxon>
        <taxon>Dothideomycetes incertae sedis</taxon>
        <taxon>Zopfiaceae</taxon>
        <taxon>Zopfia</taxon>
    </lineage>
</organism>
<evidence type="ECO:0000313" key="3">
    <source>
        <dbReference type="EMBL" id="KAF2181808.1"/>
    </source>
</evidence>
<feature type="compositionally biased region" description="Basic and acidic residues" evidence="1">
    <location>
        <begin position="181"/>
        <end position="190"/>
    </location>
</feature>
<keyword evidence="2" id="KW-0472">Membrane</keyword>
<dbReference type="PANTHER" id="PTHR42032:SF1">
    <property type="entry name" value="YALI0E30679P"/>
    <property type="match status" value="1"/>
</dbReference>
<accession>A0A6A6DUH2</accession>
<keyword evidence="2" id="KW-0812">Transmembrane</keyword>
<keyword evidence="2" id="KW-1133">Transmembrane helix</keyword>
<feature type="compositionally biased region" description="Polar residues" evidence="1">
    <location>
        <begin position="434"/>
        <end position="445"/>
    </location>
</feature>
<protein>
    <submittedName>
        <fullName evidence="3">Uncharacterized protein</fullName>
    </submittedName>
</protein>
<feature type="region of interest" description="Disordered" evidence="1">
    <location>
        <begin position="158"/>
        <end position="190"/>
    </location>
</feature>
<dbReference type="AlphaFoldDB" id="A0A6A6DUH2"/>
<feature type="transmembrane region" description="Helical" evidence="2">
    <location>
        <begin position="110"/>
        <end position="128"/>
    </location>
</feature>
<feature type="region of interest" description="Disordered" evidence="1">
    <location>
        <begin position="426"/>
        <end position="452"/>
    </location>
</feature>
<proteinExistence type="predicted"/>
<feature type="transmembrane region" description="Helical" evidence="2">
    <location>
        <begin position="405"/>
        <end position="423"/>
    </location>
</feature>
<feature type="transmembrane region" description="Helical" evidence="2">
    <location>
        <begin position="380"/>
        <end position="399"/>
    </location>
</feature>
<evidence type="ECO:0000313" key="4">
    <source>
        <dbReference type="Proteomes" id="UP000800200"/>
    </source>
</evidence>